<dbReference type="InterPro" id="IPR001002">
    <property type="entry name" value="Chitin-bd_1"/>
</dbReference>
<comment type="caution">
    <text evidence="3">Lacks conserved residue(s) required for the propagation of feature annotation.</text>
</comment>
<dbReference type="GeneID" id="28830642"/>
<dbReference type="InParanoid" id="A0A132B4V8"/>
<feature type="signal peptide" evidence="4">
    <location>
        <begin position="1"/>
        <end position="17"/>
    </location>
</feature>
<keyword evidence="1 3" id="KW-0147">Chitin-binding</keyword>
<accession>A0A132B4V8</accession>
<dbReference type="PANTHER" id="PTHR47849">
    <property type="entry name" value="CHITIN-BINDING LECTIN 1"/>
    <property type="match status" value="1"/>
</dbReference>
<keyword evidence="7" id="KW-1185">Reference proteome</keyword>
<dbReference type="GO" id="GO:0008061">
    <property type="term" value="F:chitin binding"/>
    <property type="evidence" value="ECO:0007669"/>
    <property type="project" value="UniProtKB-UniRule"/>
</dbReference>
<dbReference type="EMBL" id="KQ947440">
    <property type="protein sequence ID" value="KUJ07442.1"/>
    <property type="molecule type" value="Genomic_DNA"/>
</dbReference>
<dbReference type="Pfam" id="PF00187">
    <property type="entry name" value="Chitin_bind_1"/>
    <property type="match status" value="1"/>
</dbReference>
<feature type="chain" id="PRO_5007287866" description="Chitin-binding type-1 domain-containing protein" evidence="4">
    <location>
        <begin position="18"/>
        <end position="384"/>
    </location>
</feature>
<dbReference type="OrthoDB" id="5985073at2759"/>
<feature type="disulfide bond" evidence="3">
    <location>
        <begin position="134"/>
        <end position="148"/>
    </location>
</feature>
<feature type="disulfide bond" evidence="3">
    <location>
        <begin position="187"/>
        <end position="201"/>
    </location>
</feature>
<dbReference type="Gene3D" id="3.10.350.10">
    <property type="entry name" value="LysM domain"/>
    <property type="match status" value="2"/>
</dbReference>
<dbReference type="SUPFAM" id="SSF57016">
    <property type="entry name" value="Plant lectins/antimicrobial peptides"/>
    <property type="match status" value="1"/>
</dbReference>
<dbReference type="KEGG" id="psco:LY89DRAFT_743062"/>
<protein>
    <recommendedName>
        <fullName evidence="5">Chitin-binding type-1 domain-containing protein</fullName>
    </recommendedName>
</protein>
<dbReference type="SMART" id="SM00270">
    <property type="entry name" value="ChtBD1"/>
    <property type="match status" value="3"/>
</dbReference>
<evidence type="ECO:0000256" key="3">
    <source>
        <dbReference type="PROSITE-ProRule" id="PRU00261"/>
    </source>
</evidence>
<dbReference type="InterPro" id="IPR036779">
    <property type="entry name" value="LysM_dom_sf"/>
</dbReference>
<keyword evidence="4" id="KW-0732">Signal</keyword>
<dbReference type="Proteomes" id="UP000070700">
    <property type="component" value="Unassembled WGS sequence"/>
</dbReference>
<evidence type="ECO:0000256" key="4">
    <source>
        <dbReference type="SAM" id="SignalP"/>
    </source>
</evidence>
<evidence type="ECO:0000313" key="6">
    <source>
        <dbReference type="EMBL" id="KUJ07442.1"/>
    </source>
</evidence>
<evidence type="ECO:0000313" key="7">
    <source>
        <dbReference type="Proteomes" id="UP000070700"/>
    </source>
</evidence>
<evidence type="ECO:0000256" key="2">
    <source>
        <dbReference type="ARBA" id="ARBA00023157"/>
    </source>
</evidence>
<name>A0A132B4V8_MOLSC</name>
<dbReference type="AlphaFoldDB" id="A0A132B4V8"/>
<organism evidence="6 7">
    <name type="scientific">Mollisia scopiformis</name>
    <name type="common">Conifer needle endophyte fungus</name>
    <name type="synonym">Phialocephala scopiformis</name>
    <dbReference type="NCBI Taxonomy" id="149040"/>
    <lineage>
        <taxon>Eukaryota</taxon>
        <taxon>Fungi</taxon>
        <taxon>Dikarya</taxon>
        <taxon>Ascomycota</taxon>
        <taxon>Pezizomycotina</taxon>
        <taxon>Leotiomycetes</taxon>
        <taxon>Helotiales</taxon>
        <taxon>Mollisiaceae</taxon>
        <taxon>Mollisia</taxon>
    </lineage>
</organism>
<dbReference type="Gene3D" id="3.30.60.10">
    <property type="entry name" value="Endochitinase-like"/>
    <property type="match status" value="1"/>
</dbReference>
<sequence>MRAPFIVLPLLAIGVASDSILESLGFGMLESGSLLQKYSRLLRRQSSSNGTCRLSLQTDIWTSCAALLSEFNLTLDYFKSANPNIGANCANFQPGATYCLSVPSGSPIPVSTNGLCGAQQNWTNTCIGSSAGACCGIGGFCGTGEIFCGLGVCQEGTCDGAPIPYSTDGTCGSQIQWTECPPQFGDCCSEFGFCGNGTTFCGTGCQSGTCTDSTVTTTTTTTSAHPTQTAGSISTDGTCGFSGGLICKGSTFGSCCSSAGYCGSTEYACLDILGCTASVPTSSSAAATKTSSGTTTIIFSTAPGPTQTGIAANCNAWVLQTPGLFCADLATEAGISLSLFYTLNPAVNNAKGDCQGLLAGDAYCVGTTTTSSSVNEQHGNVNGY</sequence>
<feature type="domain" description="Chitin-binding type-1" evidence="5">
    <location>
        <begin position="168"/>
        <end position="212"/>
    </location>
</feature>
<reference evidence="6 7" key="1">
    <citation type="submission" date="2015-10" db="EMBL/GenBank/DDBJ databases">
        <title>Full genome of DAOMC 229536 Phialocephala scopiformis, a fungal endophyte of spruce producing the potent anti-insectan compound rugulosin.</title>
        <authorList>
            <consortium name="DOE Joint Genome Institute"/>
            <person name="Walker A.K."/>
            <person name="Frasz S.L."/>
            <person name="Seifert K.A."/>
            <person name="Miller J.D."/>
            <person name="Mondo S.J."/>
            <person name="Labutti K."/>
            <person name="Lipzen A."/>
            <person name="Dockter R."/>
            <person name="Kennedy M."/>
            <person name="Grigoriev I.V."/>
            <person name="Spatafora J.W."/>
        </authorList>
    </citation>
    <scope>NUCLEOTIDE SEQUENCE [LARGE SCALE GENOMIC DNA]</scope>
    <source>
        <strain evidence="6 7">CBS 120377</strain>
    </source>
</reference>
<dbReference type="InterPro" id="IPR036861">
    <property type="entry name" value="Endochitinase-like_sf"/>
</dbReference>
<feature type="domain" description="Chitin-binding type-1" evidence="5">
    <location>
        <begin position="113"/>
        <end position="160"/>
    </location>
</feature>
<proteinExistence type="predicted"/>
<evidence type="ECO:0000256" key="1">
    <source>
        <dbReference type="ARBA" id="ARBA00022669"/>
    </source>
</evidence>
<dbReference type="PROSITE" id="PS50941">
    <property type="entry name" value="CHIT_BIND_I_2"/>
    <property type="match status" value="2"/>
</dbReference>
<keyword evidence="2 3" id="KW-1015">Disulfide bond</keyword>
<evidence type="ECO:0000259" key="5">
    <source>
        <dbReference type="PROSITE" id="PS50941"/>
    </source>
</evidence>
<dbReference type="RefSeq" id="XP_018061797.1">
    <property type="nucleotide sequence ID" value="XM_018220916.1"/>
</dbReference>
<gene>
    <name evidence="6" type="ORF">LY89DRAFT_743062</name>
</gene>